<feature type="transmembrane region" description="Helical" evidence="2">
    <location>
        <begin position="298"/>
        <end position="317"/>
    </location>
</feature>
<name>A0A2G6K6Q9_9ACTN</name>
<evidence type="ECO:0000256" key="1">
    <source>
        <dbReference type="SAM" id="MobiDB-lite"/>
    </source>
</evidence>
<feature type="transmembrane region" description="Helical" evidence="2">
    <location>
        <begin position="177"/>
        <end position="198"/>
    </location>
</feature>
<keyword evidence="2" id="KW-1133">Transmembrane helix</keyword>
<feature type="transmembrane region" description="Helical" evidence="2">
    <location>
        <begin position="329"/>
        <end position="349"/>
    </location>
</feature>
<proteinExistence type="predicted"/>
<organism evidence="3 4">
    <name type="scientific">Ilumatobacter coccineus</name>
    <dbReference type="NCBI Taxonomy" id="467094"/>
    <lineage>
        <taxon>Bacteria</taxon>
        <taxon>Bacillati</taxon>
        <taxon>Actinomycetota</taxon>
        <taxon>Acidimicrobiia</taxon>
        <taxon>Acidimicrobiales</taxon>
        <taxon>Ilumatobacteraceae</taxon>
        <taxon>Ilumatobacter</taxon>
    </lineage>
</organism>
<feature type="transmembrane region" description="Helical" evidence="2">
    <location>
        <begin position="137"/>
        <end position="170"/>
    </location>
</feature>
<dbReference type="EMBL" id="PDSL01000088">
    <property type="protein sequence ID" value="PIE31353.1"/>
    <property type="molecule type" value="Genomic_DNA"/>
</dbReference>
<feature type="transmembrane region" description="Helical" evidence="2">
    <location>
        <begin position="80"/>
        <end position="99"/>
    </location>
</feature>
<protein>
    <submittedName>
        <fullName evidence="3">Uncharacterized protein</fullName>
    </submittedName>
</protein>
<feature type="region of interest" description="Disordered" evidence="1">
    <location>
        <begin position="731"/>
        <end position="760"/>
    </location>
</feature>
<reference evidence="3 4" key="1">
    <citation type="submission" date="2017-10" db="EMBL/GenBank/DDBJ databases">
        <title>Novel microbial diversity and functional potential in the marine mammal oral microbiome.</title>
        <authorList>
            <person name="Dudek N.K."/>
            <person name="Sun C.L."/>
            <person name="Burstein D."/>
            <person name="Kantor R.S."/>
            <person name="Aliaga Goltsman D.S."/>
            <person name="Bik E.M."/>
            <person name="Thomas B.C."/>
            <person name="Banfield J.F."/>
            <person name="Relman D.A."/>
        </authorList>
    </citation>
    <scope>NUCLEOTIDE SEQUENCE [LARGE SCALE GENOMIC DNA]</scope>
    <source>
        <strain evidence="3">DOLJORAL78_61_10</strain>
    </source>
</reference>
<accession>A0A2G6K6Q9</accession>
<sequence>MRDVLLPSLRFNGWTMDWYAGMPAYNFYMVLPALVVVAVDVILPYGVALKLVSVLGVLTIPASAWAFGRLSQLRYPIPQLMAFAGLVFVLDDGVAFEIYGGNLKSTMAGEFSFSIALSLAILALGVLAAGLRTGKYRVWAAVLIAAAGLSHGIVMIFVALAAVVISLAWLDRQRIRYIITVGVTSVLLMMWWLGPFLMNHASMTDMKYGPRPGGSFDGHPDSYWFMFFPLTAPLNWIVTGLAIVGVASVVLRRHRTGIALSVLGILLVPADFAARHSLPVIGLLWNPRVLPFFYLVRYLLMAIGIAELGSLAVNAVRNQKVLADIGTKANTAIAVVGAVGILAVLGFFYQELPFGSYRSVTSGGETHTVYGWGPINASITNKDAQGDGWSRYNFMGYEGRNEYYTEYYNVVQTMATLGSDQAHGCGRAMWENSGDNGTYGTTMSLMLLPFWTDGCIGSMEGLFFEGAGTTPYHFLTTAAMSKSSSNPVRELRYVNNDAEIGVRHLHDLGVRYVMLRTPEAQTAADSRSELDEVASSGPWKIYEVADTALVTGLDVQPVVVNPRPGDQRERRLETGTSWFQQPEDWAAMPADNGPDTWQHIDVMVDLDRQLVAGEPGGPRVDIVVPAETIQPVDLPKVEITDLVIEQQSLSFSVDQVGVPVLVRVSYFPNWKASGADGPYRIGPNMMVVVPTDRQVELHYGRSGVDLISIVLTLIGIGLCIWWRREGDLDLDSSARDDDPGSDGDDDPSSPVALSTDDDER</sequence>
<dbReference type="AlphaFoldDB" id="A0A2G6K6Q9"/>
<feature type="transmembrane region" description="Helical" evidence="2">
    <location>
        <begin position="258"/>
        <end position="278"/>
    </location>
</feature>
<feature type="transmembrane region" description="Helical" evidence="2">
    <location>
        <begin position="223"/>
        <end position="251"/>
    </location>
</feature>
<evidence type="ECO:0000313" key="3">
    <source>
        <dbReference type="EMBL" id="PIE31353.1"/>
    </source>
</evidence>
<evidence type="ECO:0000313" key="4">
    <source>
        <dbReference type="Proteomes" id="UP000230914"/>
    </source>
</evidence>
<comment type="caution">
    <text evidence="3">The sequence shown here is derived from an EMBL/GenBank/DDBJ whole genome shotgun (WGS) entry which is preliminary data.</text>
</comment>
<keyword evidence="2" id="KW-0812">Transmembrane</keyword>
<keyword evidence="2" id="KW-0472">Membrane</keyword>
<dbReference type="Proteomes" id="UP000230914">
    <property type="component" value="Unassembled WGS sequence"/>
</dbReference>
<feature type="transmembrane region" description="Helical" evidence="2">
    <location>
        <begin position="111"/>
        <end position="131"/>
    </location>
</feature>
<feature type="transmembrane region" description="Helical" evidence="2">
    <location>
        <begin position="48"/>
        <end position="68"/>
    </location>
</feature>
<evidence type="ECO:0000256" key="2">
    <source>
        <dbReference type="SAM" id="Phobius"/>
    </source>
</evidence>
<gene>
    <name evidence="3" type="ORF">CSA55_05975</name>
</gene>
<feature type="transmembrane region" description="Helical" evidence="2">
    <location>
        <begin position="25"/>
        <end position="43"/>
    </location>
</feature>